<organism evidence="2 3">
    <name type="scientific">Channa striata</name>
    <name type="common">Snakehead murrel</name>
    <name type="synonym">Ophicephalus striatus</name>
    <dbReference type="NCBI Taxonomy" id="64152"/>
    <lineage>
        <taxon>Eukaryota</taxon>
        <taxon>Metazoa</taxon>
        <taxon>Chordata</taxon>
        <taxon>Craniata</taxon>
        <taxon>Vertebrata</taxon>
        <taxon>Euteleostomi</taxon>
        <taxon>Actinopterygii</taxon>
        <taxon>Neopterygii</taxon>
        <taxon>Teleostei</taxon>
        <taxon>Neoteleostei</taxon>
        <taxon>Acanthomorphata</taxon>
        <taxon>Anabantaria</taxon>
        <taxon>Anabantiformes</taxon>
        <taxon>Channoidei</taxon>
        <taxon>Channidae</taxon>
        <taxon>Channa</taxon>
    </lineage>
</organism>
<evidence type="ECO:0000313" key="2">
    <source>
        <dbReference type="EMBL" id="KAK2851451.1"/>
    </source>
</evidence>
<name>A0AA88N8W1_CHASR</name>
<accession>A0AA88N8W1</accession>
<feature type="coiled-coil region" evidence="1">
    <location>
        <begin position="3"/>
        <end position="30"/>
    </location>
</feature>
<sequence>MQLKLLQAKQEETRAAIEEEKEENKKAVCEQTSLSPSVRTDALTPVGGDFLRPSPPFTYRLQEFYLLRIFDAEATWMLSLGLR</sequence>
<dbReference type="AlphaFoldDB" id="A0AA88N8W1"/>
<protein>
    <submittedName>
        <fullName evidence="2">Uncharacterized protein</fullName>
    </submittedName>
</protein>
<reference evidence="2" key="1">
    <citation type="submission" date="2023-07" db="EMBL/GenBank/DDBJ databases">
        <title>Chromosome-level Genome Assembly of Striped Snakehead (Channa striata).</title>
        <authorList>
            <person name="Liu H."/>
        </authorList>
    </citation>
    <scope>NUCLEOTIDE SEQUENCE</scope>
    <source>
        <strain evidence="2">Gz</strain>
        <tissue evidence="2">Muscle</tissue>
    </source>
</reference>
<dbReference type="EMBL" id="JAUPFM010000005">
    <property type="protein sequence ID" value="KAK2851451.1"/>
    <property type="molecule type" value="Genomic_DNA"/>
</dbReference>
<evidence type="ECO:0000313" key="3">
    <source>
        <dbReference type="Proteomes" id="UP001187415"/>
    </source>
</evidence>
<gene>
    <name evidence="2" type="ORF">Q5P01_007727</name>
</gene>
<comment type="caution">
    <text evidence="2">The sequence shown here is derived from an EMBL/GenBank/DDBJ whole genome shotgun (WGS) entry which is preliminary data.</text>
</comment>
<keyword evidence="1" id="KW-0175">Coiled coil</keyword>
<keyword evidence="3" id="KW-1185">Reference proteome</keyword>
<proteinExistence type="predicted"/>
<dbReference type="Proteomes" id="UP001187415">
    <property type="component" value="Unassembled WGS sequence"/>
</dbReference>
<evidence type="ECO:0000256" key="1">
    <source>
        <dbReference type="SAM" id="Coils"/>
    </source>
</evidence>